<dbReference type="InterPro" id="IPR029063">
    <property type="entry name" value="SAM-dependent_MTases_sf"/>
</dbReference>
<accession>A0A1Y5T4B2</accession>
<evidence type="ECO:0000256" key="3">
    <source>
        <dbReference type="ARBA" id="ARBA00022603"/>
    </source>
</evidence>
<feature type="binding site" evidence="6">
    <location>
        <position position="138"/>
    </location>
    <ligand>
        <name>S-adenosyl-L-methionine</name>
        <dbReference type="ChEBI" id="CHEBI:59789"/>
    </ligand>
</feature>
<dbReference type="SUPFAM" id="SSF53335">
    <property type="entry name" value="S-adenosyl-L-methionine-dependent methyltransferases"/>
    <property type="match status" value="1"/>
</dbReference>
<evidence type="ECO:0000256" key="1">
    <source>
        <dbReference type="ARBA" id="ARBA00022490"/>
    </source>
</evidence>
<keyword evidence="2 6" id="KW-0698">rRNA processing</keyword>
<dbReference type="Gene3D" id="3.40.50.150">
    <property type="entry name" value="Vaccinia Virus protein VP39"/>
    <property type="match status" value="1"/>
</dbReference>
<comment type="catalytic activity">
    <reaction evidence="6">
        <text>guanosine(527) in 16S rRNA + S-adenosyl-L-methionine = N(7)-methylguanosine(527) in 16S rRNA + S-adenosyl-L-homocysteine</text>
        <dbReference type="Rhea" id="RHEA:42732"/>
        <dbReference type="Rhea" id="RHEA-COMP:10209"/>
        <dbReference type="Rhea" id="RHEA-COMP:10210"/>
        <dbReference type="ChEBI" id="CHEBI:57856"/>
        <dbReference type="ChEBI" id="CHEBI:59789"/>
        <dbReference type="ChEBI" id="CHEBI:74269"/>
        <dbReference type="ChEBI" id="CHEBI:74480"/>
        <dbReference type="EC" id="2.1.1.170"/>
    </reaction>
</comment>
<evidence type="ECO:0000256" key="5">
    <source>
        <dbReference type="ARBA" id="ARBA00022691"/>
    </source>
</evidence>
<feature type="binding site" evidence="6">
    <location>
        <begin position="124"/>
        <end position="125"/>
    </location>
    <ligand>
        <name>S-adenosyl-L-methionine</name>
        <dbReference type="ChEBI" id="CHEBI:59789"/>
    </ligand>
</feature>
<keyword evidence="3 6" id="KW-0489">Methyltransferase</keyword>
<organism evidence="7 8">
    <name type="scientific">Pacificibacter marinus</name>
    <dbReference type="NCBI Taxonomy" id="658057"/>
    <lineage>
        <taxon>Bacteria</taxon>
        <taxon>Pseudomonadati</taxon>
        <taxon>Pseudomonadota</taxon>
        <taxon>Alphaproteobacteria</taxon>
        <taxon>Rhodobacterales</taxon>
        <taxon>Roseobacteraceae</taxon>
        <taxon>Pacificibacter</taxon>
    </lineage>
</organism>
<evidence type="ECO:0000313" key="8">
    <source>
        <dbReference type="Proteomes" id="UP000193307"/>
    </source>
</evidence>
<dbReference type="PIRSF" id="PIRSF003078">
    <property type="entry name" value="GidB"/>
    <property type="match status" value="1"/>
</dbReference>
<evidence type="ECO:0000313" key="7">
    <source>
        <dbReference type="EMBL" id="SLN52014.1"/>
    </source>
</evidence>
<comment type="similarity">
    <text evidence="6">Belongs to the methyltransferase superfamily. RNA methyltransferase RsmG family.</text>
</comment>
<evidence type="ECO:0000256" key="4">
    <source>
        <dbReference type="ARBA" id="ARBA00022679"/>
    </source>
</evidence>
<comment type="function">
    <text evidence="6">Specifically methylates the N7 position of guanine in position 527 of 16S rRNA.</text>
</comment>
<keyword evidence="5 6" id="KW-0949">S-adenosyl-L-methionine</keyword>
<sequence>MTGSNNTISDVSRETLERLTIYETLLKKWNPAINLVSKSSLAEMSTRHFSDSAQLFKLMPHDSKVWMDIGSGGGFPGLVCAIIAAELSPKTEFHLVESDVRKATFLRSVAREVNVSVSVHSERIEKMTPAYADVLSARALAPLDKLLDFSKPHLSKDGIALFPKGENYNFELDQARKIWKFECEEHESTTDSKSVVLGIRNIERV</sequence>
<keyword evidence="8" id="KW-1185">Reference proteome</keyword>
<comment type="subcellular location">
    <subcellularLocation>
        <location evidence="6">Cytoplasm</location>
    </subcellularLocation>
</comment>
<dbReference type="GO" id="GO:0070043">
    <property type="term" value="F:rRNA (guanine-N7-)-methyltransferase activity"/>
    <property type="evidence" value="ECO:0007669"/>
    <property type="project" value="UniProtKB-UniRule"/>
</dbReference>
<dbReference type="GO" id="GO:0005829">
    <property type="term" value="C:cytosol"/>
    <property type="evidence" value="ECO:0007669"/>
    <property type="project" value="TreeGrafter"/>
</dbReference>
<dbReference type="AlphaFoldDB" id="A0A1Y5T4B2"/>
<protein>
    <recommendedName>
        <fullName evidence="6">Ribosomal RNA small subunit methyltransferase G</fullName>
        <ecNumber evidence="6">2.1.1.170</ecNumber>
    </recommendedName>
    <alternativeName>
        <fullName evidence="6">16S rRNA 7-methylguanosine methyltransferase</fullName>
        <shortName evidence="6">16S rRNA m7G methyltransferase</shortName>
    </alternativeName>
</protein>
<dbReference type="EC" id="2.1.1.170" evidence="6"/>
<dbReference type="EMBL" id="FWFW01000008">
    <property type="protein sequence ID" value="SLN52014.1"/>
    <property type="molecule type" value="Genomic_DNA"/>
</dbReference>
<comment type="caution">
    <text evidence="6">Lacks conserved residue(s) required for the propagation of feature annotation.</text>
</comment>
<dbReference type="NCBIfam" id="TIGR00138">
    <property type="entry name" value="rsmG_gidB"/>
    <property type="match status" value="1"/>
</dbReference>
<dbReference type="OrthoDB" id="9808773at2"/>
<dbReference type="PANTHER" id="PTHR31760">
    <property type="entry name" value="S-ADENOSYL-L-METHIONINE-DEPENDENT METHYLTRANSFERASES SUPERFAMILY PROTEIN"/>
    <property type="match status" value="1"/>
</dbReference>
<keyword evidence="4 6" id="KW-0808">Transferase</keyword>
<dbReference type="PANTHER" id="PTHR31760:SF0">
    <property type="entry name" value="S-ADENOSYL-L-METHIONINE-DEPENDENT METHYLTRANSFERASES SUPERFAMILY PROTEIN"/>
    <property type="match status" value="1"/>
</dbReference>
<reference evidence="7 8" key="1">
    <citation type="submission" date="2017-03" db="EMBL/GenBank/DDBJ databases">
        <authorList>
            <person name="Afonso C.L."/>
            <person name="Miller P.J."/>
            <person name="Scott M.A."/>
            <person name="Spackman E."/>
            <person name="Goraichik I."/>
            <person name="Dimitrov K.M."/>
            <person name="Suarez D.L."/>
            <person name="Swayne D.E."/>
        </authorList>
    </citation>
    <scope>NUCLEOTIDE SEQUENCE [LARGE SCALE GENOMIC DNA]</scope>
    <source>
        <strain evidence="7 8">CECT 7971</strain>
    </source>
</reference>
<feature type="binding site" evidence="6">
    <location>
        <position position="75"/>
    </location>
    <ligand>
        <name>S-adenosyl-L-methionine</name>
        <dbReference type="ChEBI" id="CHEBI:59789"/>
    </ligand>
</feature>
<dbReference type="InterPro" id="IPR003682">
    <property type="entry name" value="rRNA_ssu_MeTfrase_G"/>
</dbReference>
<evidence type="ECO:0000256" key="2">
    <source>
        <dbReference type="ARBA" id="ARBA00022552"/>
    </source>
</evidence>
<dbReference type="Pfam" id="PF02527">
    <property type="entry name" value="GidB"/>
    <property type="match status" value="1"/>
</dbReference>
<dbReference type="RefSeq" id="WP_085849733.1">
    <property type="nucleotide sequence ID" value="NZ_FNZV01000010.1"/>
</dbReference>
<dbReference type="HAMAP" id="MF_00074">
    <property type="entry name" value="16SrRNA_methyltr_G"/>
    <property type="match status" value="1"/>
</dbReference>
<dbReference type="Proteomes" id="UP000193307">
    <property type="component" value="Unassembled WGS sequence"/>
</dbReference>
<proteinExistence type="inferred from homology"/>
<evidence type="ECO:0000256" key="6">
    <source>
        <dbReference type="HAMAP-Rule" id="MF_00074"/>
    </source>
</evidence>
<name>A0A1Y5T4B2_9RHOB</name>
<gene>
    <name evidence="6 7" type="primary">rsmG</name>
    <name evidence="7" type="ORF">PAM7971_02608</name>
</gene>
<feature type="binding site" evidence="6">
    <location>
        <position position="70"/>
    </location>
    <ligand>
        <name>S-adenosyl-L-methionine</name>
        <dbReference type="ChEBI" id="CHEBI:59789"/>
    </ligand>
</feature>
<dbReference type="STRING" id="658057.SAMN04488032_11050"/>
<keyword evidence="1 6" id="KW-0963">Cytoplasm</keyword>